<feature type="chain" id="PRO_5039306153" description="SLH domain-containing protein" evidence="1">
    <location>
        <begin position="26"/>
        <end position="64"/>
    </location>
</feature>
<evidence type="ECO:0000313" key="2">
    <source>
        <dbReference type="EMBL" id="EEZ60573.1"/>
    </source>
</evidence>
<gene>
    <name evidence="2" type="ORF">HMPREF0762_02052</name>
</gene>
<keyword evidence="1" id="KW-0732">Signal</keyword>
<keyword evidence="3" id="KW-1185">Reference proteome</keyword>
<comment type="caution">
    <text evidence="2">The sequence shown here is derived from an EMBL/GenBank/DDBJ whole genome shotgun (WGS) entry which is preliminary data.</text>
</comment>
<evidence type="ECO:0008006" key="4">
    <source>
        <dbReference type="Google" id="ProtNLM"/>
    </source>
</evidence>
<dbReference type="EMBL" id="ACUX02000019">
    <property type="protein sequence ID" value="EEZ60573.1"/>
    <property type="molecule type" value="Genomic_DNA"/>
</dbReference>
<dbReference type="HOGENOM" id="CLU_2865447_0_0_11"/>
<organism evidence="2 3">
    <name type="scientific">Slackia exigua (strain ATCC 700122 / DSM 15923 / CIP 105133 / JCM 11022 / KCTC 5966 / S-7)</name>
    <dbReference type="NCBI Taxonomy" id="649764"/>
    <lineage>
        <taxon>Bacteria</taxon>
        <taxon>Bacillati</taxon>
        <taxon>Actinomycetota</taxon>
        <taxon>Coriobacteriia</taxon>
        <taxon>Eggerthellales</taxon>
        <taxon>Eggerthellaceae</taxon>
        <taxon>Slackia</taxon>
    </lineage>
</organism>
<evidence type="ECO:0000256" key="1">
    <source>
        <dbReference type="SAM" id="SignalP"/>
    </source>
</evidence>
<name>D0WJM5_SLAES</name>
<dbReference type="STRING" id="649764.HMPREF0762_02052"/>
<feature type="signal peptide" evidence="1">
    <location>
        <begin position="1"/>
        <end position="25"/>
    </location>
</feature>
<evidence type="ECO:0000313" key="3">
    <source>
        <dbReference type="Proteomes" id="UP000006001"/>
    </source>
</evidence>
<sequence>MMQASVLALLAGALALLAGSSTLPAMLDGCLPPAHRGNYAFSYELAFQASRKLGILDGSAMRIP</sequence>
<protein>
    <recommendedName>
        <fullName evidence="4">SLH domain-containing protein</fullName>
    </recommendedName>
</protein>
<reference evidence="2" key="1">
    <citation type="submission" date="2009-10" db="EMBL/GenBank/DDBJ databases">
        <authorList>
            <person name="Weinstock G."/>
            <person name="Sodergren E."/>
            <person name="Clifton S."/>
            <person name="Fulton L."/>
            <person name="Fulton B."/>
            <person name="Courtney L."/>
            <person name="Fronick C."/>
            <person name="Harrison M."/>
            <person name="Strong C."/>
            <person name="Farmer C."/>
            <person name="Delahaunty K."/>
            <person name="Markovic C."/>
            <person name="Hall O."/>
            <person name="Minx P."/>
            <person name="Tomlinson C."/>
            <person name="Mitreva M."/>
            <person name="Nelson J."/>
            <person name="Hou S."/>
            <person name="Wollam A."/>
            <person name="Pepin K.H."/>
            <person name="Johnson M."/>
            <person name="Bhonagiri V."/>
            <person name="Nash W.E."/>
            <person name="Warren W."/>
            <person name="Chinwalla A."/>
            <person name="Mardis E.R."/>
            <person name="Wilson R.K."/>
        </authorList>
    </citation>
    <scope>NUCLEOTIDE SEQUENCE [LARGE SCALE GENOMIC DNA]</scope>
    <source>
        <strain evidence="2">ATCC 700122</strain>
    </source>
</reference>
<dbReference type="Proteomes" id="UP000006001">
    <property type="component" value="Unassembled WGS sequence"/>
</dbReference>
<proteinExistence type="predicted"/>
<accession>D0WJM5</accession>
<dbReference type="AlphaFoldDB" id="D0WJM5"/>